<dbReference type="OrthoDB" id="9811097at2"/>
<feature type="domain" description="Resolvase/invertase-type recombinase catalytic" evidence="2">
    <location>
        <begin position="613"/>
        <end position="763"/>
    </location>
</feature>
<dbReference type="Pfam" id="PF00239">
    <property type="entry name" value="Resolvase"/>
    <property type="match status" value="2"/>
</dbReference>
<dbReference type="PANTHER" id="PTHR30461:SF23">
    <property type="entry name" value="DNA RECOMBINASE-RELATED"/>
    <property type="match status" value="1"/>
</dbReference>
<dbReference type="Pfam" id="PF13408">
    <property type="entry name" value="Zn_ribbon_recom"/>
    <property type="match status" value="1"/>
</dbReference>
<gene>
    <name evidence="4" type="ORF">CF394_06960</name>
</gene>
<dbReference type="InterPro" id="IPR050639">
    <property type="entry name" value="SSR_resolvase"/>
</dbReference>
<dbReference type="GO" id="GO:0003677">
    <property type="term" value="F:DNA binding"/>
    <property type="evidence" value="ECO:0007669"/>
    <property type="project" value="InterPro"/>
</dbReference>
<dbReference type="PROSITE" id="PS51736">
    <property type="entry name" value="RECOMBINASES_3"/>
    <property type="match status" value="2"/>
</dbReference>
<dbReference type="EMBL" id="NOKQ01000196">
    <property type="protein sequence ID" value="OZS78489.1"/>
    <property type="molecule type" value="Genomic_DNA"/>
</dbReference>
<dbReference type="Gene3D" id="3.40.50.1390">
    <property type="entry name" value="Resolvase, N-terminal catalytic domain"/>
    <property type="match status" value="2"/>
</dbReference>
<evidence type="ECO:0000313" key="4">
    <source>
        <dbReference type="EMBL" id="OZS78489.1"/>
    </source>
</evidence>
<accession>A0A264W4I0</accession>
<dbReference type="Pfam" id="PF07508">
    <property type="entry name" value="Recombinase"/>
    <property type="match status" value="2"/>
</dbReference>
<dbReference type="InterPro" id="IPR025827">
    <property type="entry name" value="Zn_ribbon_recom_dom"/>
</dbReference>
<dbReference type="SUPFAM" id="SSF53041">
    <property type="entry name" value="Resolvase-like"/>
    <property type="match status" value="2"/>
</dbReference>
<dbReference type="PANTHER" id="PTHR30461">
    <property type="entry name" value="DNA-INVERTASE FROM LAMBDOID PROPHAGE"/>
    <property type="match status" value="1"/>
</dbReference>
<feature type="domain" description="Resolvase/invertase-type recombinase catalytic" evidence="2">
    <location>
        <begin position="50"/>
        <end position="198"/>
    </location>
</feature>
<organism evidence="4 5">
    <name type="scientific">Tetzosporium hominis</name>
    <dbReference type="NCBI Taxonomy" id="2020506"/>
    <lineage>
        <taxon>Bacteria</taxon>
        <taxon>Bacillati</taxon>
        <taxon>Bacillota</taxon>
        <taxon>Bacilli</taxon>
        <taxon>Bacillales</taxon>
        <taxon>Caryophanaceae</taxon>
        <taxon>Tetzosporium</taxon>
    </lineage>
</organism>
<dbReference type="InterPro" id="IPR038109">
    <property type="entry name" value="DNA_bind_recomb_sf"/>
</dbReference>
<feature type="domain" description="Recombinase" evidence="3">
    <location>
        <begin position="205"/>
        <end position="331"/>
    </location>
</feature>
<proteinExistence type="predicted"/>
<keyword evidence="1" id="KW-0175">Coiled coil</keyword>
<dbReference type="Gene3D" id="3.90.1750.20">
    <property type="entry name" value="Putative Large Serine Recombinase, Chain B, Domain 2"/>
    <property type="match status" value="2"/>
</dbReference>
<dbReference type="InterPro" id="IPR011109">
    <property type="entry name" value="DNA_bind_recombinase_dom"/>
</dbReference>
<evidence type="ECO:0008006" key="6">
    <source>
        <dbReference type="Google" id="ProtNLM"/>
    </source>
</evidence>
<dbReference type="GO" id="GO:0000150">
    <property type="term" value="F:DNA strand exchange activity"/>
    <property type="evidence" value="ECO:0007669"/>
    <property type="project" value="InterPro"/>
</dbReference>
<feature type="coiled-coil region" evidence="1">
    <location>
        <begin position="438"/>
        <end position="465"/>
    </location>
</feature>
<dbReference type="SMART" id="SM00857">
    <property type="entry name" value="Resolvase"/>
    <property type="match status" value="2"/>
</dbReference>
<reference evidence="4 5" key="1">
    <citation type="submission" date="2017-07" db="EMBL/GenBank/DDBJ databases">
        <title>Tetzosporium hominis gen.nov. sp.nov.</title>
        <authorList>
            <person name="Tetz G."/>
            <person name="Tetz V."/>
        </authorList>
    </citation>
    <scope>NUCLEOTIDE SEQUENCE [LARGE SCALE GENOMIC DNA]</scope>
    <source>
        <strain evidence="4 5">VT-49</strain>
    </source>
</reference>
<evidence type="ECO:0000259" key="2">
    <source>
        <dbReference type="PROSITE" id="PS51736"/>
    </source>
</evidence>
<name>A0A264W4I0_9BACL</name>
<feature type="coiled-coil region" evidence="1">
    <location>
        <begin position="1004"/>
        <end position="1087"/>
    </location>
</feature>
<sequence>MSDRWTRTIITYRKGVFVLDELQKGLWVRTLWNPVKAREESPLIGEKQVKVAAYCRVSSSLDVQLRSLENQVSHYTHLIREKPNWKFVGVYVDNGTSGTSAKGQRGLQRLLRHCEEGRVDFILTKNVSRLSRNAEELLTIVEKLNAMKVGIFFEKEHIDTSVQYNKFLLSTYAALAQEEIETISTSTRWGFEKNFKKGIPRYNKMLGYDVVKVDGRNTLQISEEGAVIVRRIFDWFLQGMTMAEIARELINQGIKTSVGKDLWRGSTVKHILTNVTYTGNKLTRVRTKDFFTNKTTKHMRDEIAIENCHPPIISMQVFEQTQKRLEEIKPKRKSTGPKGNKHSLSGRMTCHRCGYRLNNYPTRRVNYWKCQASDIGACDFTSIREDRLREILLEGFKQKFDMTNDSVFDTAKKVLQEINQKDHFEFHRLRWMAELELAKEGKGELAKLEQAYKEFEKHIARIEDDRIFRNQTLSWLETVQNIEEFQETITIEQLRAWLMGAVIYSPDNYRIEWVDGTETIVGEMPDNLQKEEILESQSNKKFQKQQEHEPLYQIIDAEGHLKERSEESMQAHMEREIIKIEPKKGQSMLKTIEMNLRDHPSSTTNQPVTKPLRTAAYCRVSTDREKQLTSYKTQVAYYTYLILKDPRYKFAGIFADEGISGKSLKNRTDFKKLMDECTRGNIDLILCKSISRFSRNTLETLKAVRLLKSLPRPVHIYFEKEKIHTEDADSELLITIFGSIAQEESINIGNSIAWGKRSMAKRGIIKVGNANYGYRIGEKHQWIIHEEEAKVVRRIYAELQAGKNYTQIITGLTKDRISSPKGKDVWSLSTVKGILQNVVYKGDYLYQKYITVDTLEEKTAPNEGELPQYYIEGHHEPIIAPEEWEKVQSIIQKRSEAFKQLNYQKYSKDQHKNSSFTESLYCGECGNELGYERSLERRGSNGIKEINRWVCRLAEKYYAVNGCSSQRFHQDYLEKHFINLLKGFEQDDTFQQEVERVIAQTVLSAQELKQEEEAQRRMEHLNQELYEAVDEELHKDGQDHQRVDALSEKKVKLHQQLKDFSDRKKLAEHYRNEFKELKKGIKKLRDEKNLAFPADLFEQFVEQAKVYKDGRIVYQLSLGLEWSTDERYENYNQQIAMERKAERLAKRKEKQAAFLRGPEVTALLEYCEEPRRWGEILALMNTMLTISESYFRKSIVLPLMEKGKLQKDFIPGSQSKQKYYMVKK</sequence>
<comment type="caution">
    <text evidence="4">The sequence shown here is derived from an EMBL/GenBank/DDBJ whole genome shotgun (WGS) entry which is preliminary data.</text>
</comment>
<dbReference type="InterPro" id="IPR036162">
    <property type="entry name" value="Resolvase-like_N_sf"/>
</dbReference>
<evidence type="ECO:0000259" key="3">
    <source>
        <dbReference type="PROSITE" id="PS51737"/>
    </source>
</evidence>
<dbReference type="CDD" id="cd00338">
    <property type="entry name" value="Ser_Recombinase"/>
    <property type="match status" value="2"/>
</dbReference>
<protein>
    <recommendedName>
        <fullName evidence="6">Recombinase family protein</fullName>
    </recommendedName>
</protein>
<evidence type="ECO:0000256" key="1">
    <source>
        <dbReference type="SAM" id="Coils"/>
    </source>
</evidence>
<keyword evidence="5" id="KW-1185">Reference proteome</keyword>
<dbReference type="PROSITE" id="PS51737">
    <property type="entry name" value="RECOMBINASE_DNA_BIND"/>
    <property type="match status" value="2"/>
</dbReference>
<dbReference type="AlphaFoldDB" id="A0A264W4I0"/>
<feature type="domain" description="Recombinase" evidence="3">
    <location>
        <begin position="771"/>
        <end position="897"/>
    </location>
</feature>
<dbReference type="InterPro" id="IPR006119">
    <property type="entry name" value="Resolv_N"/>
</dbReference>
<dbReference type="Proteomes" id="UP000217065">
    <property type="component" value="Unassembled WGS sequence"/>
</dbReference>
<evidence type="ECO:0000313" key="5">
    <source>
        <dbReference type="Proteomes" id="UP000217065"/>
    </source>
</evidence>